<keyword evidence="8" id="KW-0325">Glycoprotein</keyword>
<dbReference type="PANTHER" id="PTHR13869">
    <property type="entry name" value="MYELIN P0 RELATED"/>
    <property type="match status" value="1"/>
</dbReference>
<dbReference type="STRING" id="240159.A0A4U5V2I9"/>
<dbReference type="PRINTS" id="PR00213">
    <property type="entry name" value="MYELINP0"/>
</dbReference>
<dbReference type="InterPro" id="IPR003599">
    <property type="entry name" value="Ig_sub"/>
</dbReference>
<feature type="region of interest" description="Disordered" evidence="10">
    <location>
        <begin position="280"/>
        <end position="315"/>
    </location>
</feature>
<feature type="region of interest" description="Disordered" evidence="10">
    <location>
        <begin position="244"/>
        <end position="263"/>
    </location>
</feature>
<evidence type="ECO:0000256" key="6">
    <source>
        <dbReference type="ARBA" id="ARBA00023136"/>
    </source>
</evidence>
<dbReference type="FunFam" id="2.60.40.10:FF:000193">
    <property type="entry name" value="Myelin protein zero-like 1 like"/>
    <property type="match status" value="1"/>
</dbReference>
<dbReference type="CDD" id="cd05880">
    <property type="entry name" value="IgV_EVA1"/>
    <property type="match status" value="1"/>
</dbReference>
<dbReference type="InterPro" id="IPR036179">
    <property type="entry name" value="Ig-like_dom_sf"/>
</dbReference>
<keyword evidence="3 11" id="KW-0812">Transmembrane</keyword>
<evidence type="ECO:0000256" key="8">
    <source>
        <dbReference type="ARBA" id="ARBA00023180"/>
    </source>
</evidence>
<evidence type="ECO:0000256" key="4">
    <source>
        <dbReference type="ARBA" id="ARBA00022729"/>
    </source>
</evidence>
<evidence type="ECO:0000256" key="2">
    <source>
        <dbReference type="ARBA" id="ARBA00007180"/>
    </source>
</evidence>
<keyword evidence="5 11" id="KW-1133">Transmembrane helix</keyword>
<proteinExistence type="inferred from homology"/>
<dbReference type="EMBL" id="CM014090">
    <property type="protein sequence ID" value="TKS81350.1"/>
    <property type="molecule type" value="Genomic_DNA"/>
</dbReference>
<dbReference type="GO" id="GO:0005886">
    <property type="term" value="C:plasma membrane"/>
    <property type="evidence" value="ECO:0007669"/>
    <property type="project" value="TreeGrafter"/>
</dbReference>
<dbReference type="InterPro" id="IPR000920">
    <property type="entry name" value="Myelin_P0-rel"/>
</dbReference>
<evidence type="ECO:0000256" key="11">
    <source>
        <dbReference type="SAM" id="Phobius"/>
    </source>
</evidence>
<dbReference type="InterPro" id="IPR007110">
    <property type="entry name" value="Ig-like_dom"/>
</dbReference>
<dbReference type="Proteomes" id="UP000298787">
    <property type="component" value="Chromosome 13"/>
</dbReference>
<evidence type="ECO:0000256" key="1">
    <source>
        <dbReference type="ARBA" id="ARBA00004479"/>
    </source>
</evidence>
<evidence type="ECO:0000256" key="5">
    <source>
        <dbReference type="ARBA" id="ARBA00022989"/>
    </source>
</evidence>
<dbReference type="Gene3D" id="2.60.40.10">
    <property type="entry name" value="Immunoglobulins"/>
    <property type="match status" value="1"/>
</dbReference>
<accession>A0A4U5V2I9</accession>
<name>A0A4U5V2I9_COLLU</name>
<evidence type="ECO:0000256" key="10">
    <source>
        <dbReference type="SAM" id="MobiDB-lite"/>
    </source>
</evidence>
<keyword evidence="6 11" id="KW-0472">Membrane</keyword>
<dbReference type="InterPro" id="IPR013783">
    <property type="entry name" value="Ig-like_fold"/>
</dbReference>
<keyword evidence="4" id="KW-0732">Signal</keyword>
<feature type="compositionally biased region" description="Basic and acidic residues" evidence="10">
    <location>
        <begin position="244"/>
        <end position="261"/>
    </location>
</feature>
<dbReference type="InterPro" id="IPR029863">
    <property type="entry name" value="MPZL2_Ig-like_dom"/>
</dbReference>
<dbReference type="PANTHER" id="PTHR13869:SF21">
    <property type="entry name" value="MYELIN PROTEIN ZERO-LIKE PROTEIN 2"/>
    <property type="match status" value="1"/>
</dbReference>
<keyword evidence="14" id="KW-1185">Reference proteome</keyword>
<feature type="domain" description="Ig-like" evidence="12">
    <location>
        <begin position="56"/>
        <end position="201"/>
    </location>
</feature>
<gene>
    <name evidence="13" type="ORF">D9C73_015455</name>
</gene>
<feature type="compositionally biased region" description="Acidic residues" evidence="10">
    <location>
        <begin position="297"/>
        <end position="315"/>
    </location>
</feature>
<dbReference type="AlphaFoldDB" id="A0A4U5V2I9"/>
<keyword evidence="7" id="KW-1015">Disulfide bond</keyword>
<dbReference type="SMART" id="SM00409">
    <property type="entry name" value="IG"/>
    <property type="match status" value="1"/>
</dbReference>
<reference evidence="13 14" key="1">
    <citation type="submission" date="2019-01" db="EMBL/GenBank/DDBJ databases">
        <title>Genome Assembly of Collichthys lucidus.</title>
        <authorList>
            <person name="Cai M."/>
            <person name="Xiao S."/>
        </authorList>
    </citation>
    <scope>NUCLEOTIDE SEQUENCE [LARGE SCALE GENOMIC DNA]</scope>
    <source>
        <strain evidence="13">JT15FE1705JMU</strain>
        <tissue evidence="13">Muscle</tissue>
    </source>
</reference>
<dbReference type="SMART" id="SM00406">
    <property type="entry name" value="IGv"/>
    <property type="match status" value="1"/>
</dbReference>
<feature type="transmembrane region" description="Helical" evidence="11">
    <location>
        <begin position="211"/>
        <end position="235"/>
    </location>
</feature>
<dbReference type="SUPFAM" id="SSF48726">
    <property type="entry name" value="Immunoglobulin"/>
    <property type="match status" value="1"/>
</dbReference>
<evidence type="ECO:0000313" key="13">
    <source>
        <dbReference type="EMBL" id="TKS81350.1"/>
    </source>
</evidence>
<organism evidence="13 14">
    <name type="scientific">Collichthys lucidus</name>
    <name type="common">Big head croaker</name>
    <name type="synonym">Sciaena lucida</name>
    <dbReference type="NCBI Taxonomy" id="240159"/>
    <lineage>
        <taxon>Eukaryota</taxon>
        <taxon>Metazoa</taxon>
        <taxon>Chordata</taxon>
        <taxon>Craniata</taxon>
        <taxon>Vertebrata</taxon>
        <taxon>Euteleostomi</taxon>
        <taxon>Actinopterygii</taxon>
        <taxon>Neopterygii</taxon>
        <taxon>Teleostei</taxon>
        <taxon>Neoteleostei</taxon>
        <taxon>Acanthomorphata</taxon>
        <taxon>Eupercaria</taxon>
        <taxon>Sciaenidae</taxon>
        <taxon>Collichthys</taxon>
    </lineage>
</organism>
<evidence type="ECO:0000313" key="14">
    <source>
        <dbReference type="Proteomes" id="UP000298787"/>
    </source>
</evidence>
<keyword evidence="9" id="KW-0393">Immunoglobulin domain</keyword>
<evidence type="ECO:0000259" key="12">
    <source>
        <dbReference type="PROSITE" id="PS50835"/>
    </source>
</evidence>
<protein>
    <submittedName>
        <fullName evidence="13">Myelin protein zero-like protein 2</fullName>
    </submittedName>
</protein>
<dbReference type="Pfam" id="PF07686">
    <property type="entry name" value="V-set"/>
    <property type="match status" value="1"/>
</dbReference>
<sequence>MYETNSELGRVFWSDKVEEKSHNNFTFTVLPDKRESTHLSAGFIATRESAEESRWPAVHPMCVKGLYFLTVLSGLAASGVLQVSGMRIYTSGEVEAVNGTDVRLKCTFQSSSPINPNTIIISWSFRPLKPGREESVFYYQQRPYPPVEGIFRKRISWAGDVMGRDASIIIQQVKFTYNGTYICQVKNPPDVHGSVGEIRLRVVISASFSELLLLALAIGGGIAAVVLLLIIIFSCRRCRKRRQRQLEGNEEAPRKERKDPTACHPARAVHLYLSETSIEIDSSDGMISEASTKDPSSSEDEGPSSDDDDGGDDSD</sequence>
<evidence type="ECO:0000256" key="3">
    <source>
        <dbReference type="ARBA" id="ARBA00022692"/>
    </source>
</evidence>
<evidence type="ECO:0000256" key="7">
    <source>
        <dbReference type="ARBA" id="ARBA00023157"/>
    </source>
</evidence>
<comment type="subcellular location">
    <subcellularLocation>
        <location evidence="1">Membrane</location>
        <topology evidence="1">Single-pass type I membrane protein</topology>
    </subcellularLocation>
</comment>
<dbReference type="GO" id="GO:0098609">
    <property type="term" value="P:cell-cell adhesion"/>
    <property type="evidence" value="ECO:0007669"/>
    <property type="project" value="TreeGrafter"/>
</dbReference>
<comment type="similarity">
    <text evidence="2">Belongs to the myelin P0 protein family.</text>
</comment>
<dbReference type="InterPro" id="IPR013106">
    <property type="entry name" value="Ig_V-set"/>
</dbReference>
<evidence type="ECO:0000256" key="9">
    <source>
        <dbReference type="ARBA" id="ARBA00023319"/>
    </source>
</evidence>
<dbReference type="PROSITE" id="PS50835">
    <property type="entry name" value="IG_LIKE"/>
    <property type="match status" value="1"/>
</dbReference>